<dbReference type="Proteomes" id="UP000184404">
    <property type="component" value="Unassembled WGS sequence"/>
</dbReference>
<name>A0A1M4Y697_9FIRM</name>
<accession>A0A1M4Y697</accession>
<reference evidence="1 2" key="1">
    <citation type="submission" date="2016-11" db="EMBL/GenBank/DDBJ databases">
        <authorList>
            <person name="Jaros S."/>
            <person name="Januszkiewicz K."/>
            <person name="Wedrychowicz H."/>
        </authorList>
    </citation>
    <scope>NUCLEOTIDE SEQUENCE [LARGE SCALE GENOMIC DNA]</scope>
    <source>
        <strain evidence="1 2">DSM 10502</strain>
    </source>
</reference>
<evidence type="ECO:0008006" key="3">
    <source>
        <dbReference type="Google" id="ProtNLM"/>
    </source>
</evidence>
<evidence type="ECO:0000313" key="2">
    <source>
        <dbReference type="Proteomes" id="UP000184404"/>
    </source>
</evidence>
<sequence length="207" mass="24022">MKSKDYRSNPLFLRNEFETEGKFQFPRIRKQDVDLFKIRLISATDAKYNDSEENRKKGLHFFVDDYKFLAAYNNPEKFLEKVSQYMFACTPDFSAYADMNYWRQIESVGHSRWCGAFWQSQGVKVIPTIGWSTKASYDFCFDAVEKGSTVAIGMIGCKHAKEEFLAGYREMLRRIEPEAILCVGRPFEEMEGNIIAVDYPAFGKVGR</sequence>
<dbReference type="AlphaFoldDB" id="A0A1M4Y697"/>
<gene>
    <name evidence="1" type="ORF">SAMN02745190_01646</name>
</gene>
<dbReference type="EMBL" id="FQUG01000006">
    <property type="protein sequence ID" value="SHF01334.1"/>
    <property type="molecule type" value="Genomic_DNA"/>
</dbReference>
<evidence type="ECO:0000313" key="1">
    <source>
        <dbReference type="EMBL" id="SHF01334.1"/>
    </source>
</evidence>
<protein>
    <recommendedName>
        <fullName evidence="3">DUF4417 domain-containing protein</fullName>
    </recommendedName>
</protein>
<dbReference type="STRING" id="1123243.SAMN02745190_01646"/>
<dbReference type="OrthoDB" id="9800801at2"/>
<dbReference type="Pfam" id="PF14386">
    <property type="entry name" value="DUF4417"/>
    <property type="match status" value="1"/>
</dbReference>
<proteinExistence type="predicted"/>
<dbReference type="RefSeq" id="WP_072935748.1">
    <property type="nucleotide sequence ID" value="NZ_FQUG01000006.1"/>
</dbReference>
<organism evidence="1 2">
    <name type="scientific">Schwartzia succinivorans DSM 10502</name>
    <dbReference type="NCBI Taxonomy" id="1123243"/>
    <lineage>
        <taxon>Bacteria</taxon>
        <taxon>Bacillati</taxon>
        <taxon>Bacillota</taxon>
        <taxon>Negativicutes</taxon>
        <taxon>Selenomonadales</taxon>
        <taxon>Selenomonadaceae</taxon>
        <taxon>Schwartzia</taxon>
    </lineage>
</organism>
<dbReference type="InterPro" id="IPR025530">
    <property type="entry name" value="DUF4417"/>
</dbReference>
<keyword evidence="2" id="KW-1185">Reference proteome</keyword>